<dbReference type="InterPro" id="IPR017868">
    <property type="entry name" value="Filamin/ABP280_repeat-like"/>
</dbReference>
<name>A0A0M0JKD5_9EUKA</name>
<comment type="caution">
    <text evidence="4">The sequence shown here is derived from an EMBL/GenBank/DDBJ whole genome shotgun (WGS) entry which is preliminary data.</text>
</comment>
<dbReference type="SMART" id="SM00557">
    <property type="entry name" value="IG_FLMN"/>
    <property type="match status" value="1"/>
</dbReference>
<keyword evidence="1" id="KW-0677">Repeat</keyword>
<dbReference type="PROSITE" id="PS50194">
    <property type="entry name" value="FILAMIN_REPEAT"/>
    <property type="match status" value="1"/>
</dbReference>
<dbReference type="GO" id="GO:0051015">
    <property type="term" value="F:actin filament binding"/>
    <property type="evidence" value="ECO:0007669"/>
    <property type="project" value="InterPro"/>
</dbReference>
<evidence type="ECO:0000256" key="3">
    <source>
        <dbReference type="SAM" id="MobiDB-lite"/>
    </source>
</evidence>
<dbReference type="AlphaFoldDB" id="A0A0M0JKD5"/>
<dbReference type="GO" id="GO:0030036">
    <property type="term" value="P:actin cytoskeleton organization"/>
    <property type="evidence" value="ECO:0007669"/>
    <property type="project" value="InterPro"/>
</dbReference>
<dbReference type="PANTHER" id="PTHR38537:SF8">
    <property type="entry name" value="FILAMIN-A"/>
    <property type="match status" value="1"/>
</dbReference>
<keyword evidence="5" id="KW-1185">Reference proteome</keyword>
<dbReference type="Proteomes" id="UP000037460">
    <property type="component" value="Unassembled WGS sequence"/>
</dbReference>
<evidence type="ECO:0000256" key="2">
    <source>
        <dbReference type="PROSITE-ProRule" id="PRU00087"/>
    </source>
</evidence>
<dbReference type="Pfam" id="PF00630">
    <property type="entry name" value="Filamin"/>
    <property type="match status" value="1"/>
</dbReference>
<feature type="region of interest" description="Disordered" evidence="3">
    <location>
        <begin position="186"/>
        <end position="252"/>
    </location>
</feature>
<evidence type="ECO:0000313" key="4">
    <source>
        <dbReference type="EMBL" id="KOO26723.1"/>
    </source>
</evidence>
<dbReference type="InterPro" id="IPR014756">
    <property type="entry name" value="Ig_E-set"/>
</dbReference>
<protein>
    <submittedName>
        <fullName evidence="4">Tripartite motif-containing protein 2</fullName>
    </submittedName>
</protein>
<feature type="compositionally biased region" description="Basic and acidic residues" evidence="3">
    <location>
        <begin position="635"/>
        <end position="652"/>
    </location>
</feature>
<accession>A0A0M0JKD5</accession>
<dbReference type="SUPFAM" id="SSF81296">
    <property type="entry name" value="E set domains"/>
    <property type="match status" value="1"/>
</dbReference>
<dbReference type="EMBL" id="JWZX01002814">
    <property type="protein sequence ID" value="KOO26723.1"/>
    <property type="molecule type" value="Genomic_DNA"/>
</dbReference>
<proteinExistence type="predicted"/>
<dbReference type="InterPro" id="IPR013783">
    <property type="entry name" value="Ig-like_fold"/>
</dbReference>
<dbReference type="OrthoDB" id="264520at2759"/>
<gene>
    <name evidence="4" type="ORF">Ctob_006506</name>
</gene>
<evidence type="ECO:0000256" key="1">
    <source>
        <dbReference type="ARBA" id="ARBA00022737"/>
    </source>
</evidence>
<feature type="region of interest" description="Disordered" evidence="3">
    <location>
        <begin position="624"/>
        <end position="688"/>
    </location>
</feature>
<feature type="repeat" description="Filamin" evidence="2">
    <location>
        <begin position="513"/>
        <end position="615"/>
    </location>
</feature>
<evidence type="ECO:0000313" key="5">
    <source>
        <dbReference type="Proteomes" id="UP000037460"/>
    </source>
</evidence>
<sequence>MTLVRRELRSDLGVPKAKVGFEFIPQPPNVERPDGSIRVQVTGLTCAGKYWLKILGDGSPIVGSPYVVTVAPGPATELRAVPNQPAYRPPKKAEIASVEEAGARGAQLTMEPAKVLLNAGEELQLQIASFDRFGNKCLRGGAFIEAVAGQPTRILLGLRDRFSNPTIELPPEDVGRKLRLEAQYVEEEAATPASSPRLGRGGSTPRDLPRRASSPGGSPARNRAGRSGQSPARGLSPAKSPRGMGGDAGAVSSFGSAFGRQLGAPREVAFTIERGSDPGTYDVRYTLHQTGAARLTGTYHNGHQEVPLHVPRQFLTVVAGTWDIGRCKLVHAFDDGAPPPVIAAGFTWRARLLLRDAHNNPVPLAASVVVKAKWVLVKDPLDEVTPVSAVATIAHLDEPGPEAIEKEELRTTPPEPLPTTFPIAIRDAVGNACVDLSGMHLSVDPPGALLMELKQPLPPTPGEARINPVTGTIQSEALARLTLNAQATGYCELHVAACGKPFPGSPFMLRLLPGVAHASATTCAGEGLTFAVPGKATPVRVVSRDARGYRCDHGGAMVHARLSPAGRGFGELLGVTDHEDGTYTIQYLCNFSARYSLAVLVDNEHVRGSPFTIDVTGLAEASPLHGVANNPHAEASPRARERRTSSPRRDPTLPESLAPRWATTRLGSPTAASPKAQGTPKWRPVGPGGEWVRSCGGGVLKGGVGSTAATTASQHPGGAGPGGAAWQLTVSVPNTPVETSGEGVPGFAYYGEFGGSGAAGA</sequence>
<reference evidence="5" key="1">
    <citation type="journal article" date="2015" name="PLoS Genet.">
        <title>Genome Sequence and Transcriptome Analyses of Chrysochromulina tobin: Metabolic Tools for Enhanced Algal Fitness in the Prominent Order Prymnesiales (Haptophyceae).</title>
        <authorList>
            <person name="Hovde B.T."/>
            <person name="Deodato C.R."/>
            <person name="Hunsperger H.M."/>
            <person name="Ryken S.A."/>
            <person name="Yost W."/>
            <person name="Jha R.K."/>
            <person name="Patterson J."/>
            <person name="Monnat R.J. Jr."/>
            <person name="Barlow S.B."/>
            <person name="Starkenburg S.R."/>
            <person name="Cattolico R.A."/>
        </authorList>
    </citation>
    <scope>NUCLEOTIDE SEQUENCE</scope>
    <source>
        <strain evidence="5">CCMP291</strain>
    </source>
</reference>
<dbReference type="PANTHER" id="PTHR38537">
    <property type="entry name" value="JITTERBUG, ISOFORM N"/>
    <property type="match status" value="1"/>
</dbReference>
<dbReference type="InterPro" id="IPR001298">
    <property type="entry name" value="Filamin/ABP280_rpt"/>
</dbReference>
<dbReference type="InterPro" id="IPR044801">
    <property type="entry name" value="Filamin"/>
</dbReference>
<organism evidence="4 5">
    <name type="scientific">Chrysochromulina tobinii</name>
    <dbReference type="NCBI Taxonomy" id="1460289"/>
    <lineage>
        <taxon>Eukaryota</taxon>
        <taxon>Haptista</taxon>
        <taxon>Haptophyta</taxon>
        <taxon>Prymnesiophyceae</taxon>
        <taxon>Prymnesiales</taxon>
        <taxon>Chrysochromulinaceae</taxon>
        <taxon>Chrysochromulina</taxon>
    </lineage>
</organism>
<dbReference type="Gene3D" id="2.60.40.10">
    <property type="entry name" value="Immunoglobulins"/>
    <property type="match status" value="1"/>
</dbReference>